<protein>
    <submittedName>
        <fullName evidence="2">Uncharacterized protein</fullName>
    </submittedName>
</protein>
<dbReference type="Proteomes" id="UP001139493">
    <property type="component" value="Unassembled WGS sequence"/>
</dbReference>
<evidence type="ECO:0000313" key="2">
    <source>
        <dbReference type="EMBL" id="MCP2264582.1"/>
    </source>
</evidence>
<reference evidence="2" key="1">
    <citation type="submission" date="2022-06" db="EMBL/GenBank/DDBJ databases">
        <title>Genomic Encyclopedia of Archaeal and Bacterial Type Strains, Phase II (KMG-II): from individual species to whole genera.</title>
        <authorList>
            <person name="Goeker M."/>
        </authorList>
    </citation>
    <scope>NUCLEOTIDE SEQUENCE</scope>
    <source>
        <strain evidence="2">DSM 26652</strain>
    </source>
</reference>
<organism evidence="2 3">
    <name type="scientific">Promicromonospora thailandica</name>
    <dbReference type="NCBI Taxonomy" id="765201"/>
    <lineage>
        <taxon>Bacteria</taxon>
        <taxon>Bacillati</taxon>
        <taxon>Actinomycetota</taxon>
        <taxon>Actinomycetes</taxon>
        <taxon>Micrococcales</taxon>
        <taxon>Promicromonosporaceae</taxon>
        <taxon>Promicromonospora</taxon>
    </lineage>
</organism>
<accession>A0A9X2G3D4</accession>
<evidence type="ECO:0000313" key="3">
    <source>
        <dbReference type="Proteomes" id="UP001139493"/>
    </source>
</evidence>
<comment type="caution">
    <text evidence="2">The sequence shown here is derived from an EMBL/GenBank/DDBJ whole genome shotgun (WGS) entry which is preliminary data.</text>
</comment>
<sequence>MSTVTGTWDVRIATPVGVIDARYTFADQDGVLTGTAEGQGESGTLEHVTATPADDGERVTWAQRVTRPLRLNLTFDVVVTGDTLAGTSRAGRLPASTVSGSRHRP</sequence>
<evidence type="ECO:0000256" key="1">
    <source>
        <dbReference type="SAM" id="MobiDB-lite"/>
    </source>
</evidence>
<feature type="compositionally biased region" description="Polar residues" evidence="1">
    <location>
        <begin position="96"/>
        <end position="105"/>
    </location>
</feature>
<dbReference type="AlphaFoldDB" id="A0A9X2G3D4"/>
<feature type="region of interest" description="Disordered" evidence="1">
    <location>
        <begin position="86"/>
        <end position="105"/>
    </location>
</feature>
<dbReference type="EMBL" id="JAMTCS010000005">
    <property type="protein sequence ID" value="MCP2264582.1"/>
    <property type="molecule type" value="Genomic_DNA"/>
</dbReference>
<gene>
    <name evidence="2" type="ORF">APR03_001920</name>
</gene>
<keyword evidence="3" id="KW-1185">Reference proteome</keyword>
<name>A0A9X2G3D4_9MICO</name>
<proteinExistence type="predicted"/>
<dbReference type="RefSeq" id="WP_253835137.1">
    <property type="nucleotide sequence ID" value="NZ_JAMTCS010000005.1"/>
</dbReference>